<feature type="domain" description="DUS-like FMN-binding" evidence="14">
    <location>
        <begin position="73"/>
        <end position="265"/>
    </location>
</feature>
<dbReference type="GO" id="GO:0017150">
    <property type="term" value="F:tRNA dihydrouridine synthase activity"/>
    <property type="evidence" value="ECO:0000318"/>
    <property type="project" value="GO_Central"/>
</dbReference>
<dbReference type="InterPro" id="IPR013785">
    <property type="entry name" value="Aldolase_TIM"/>
</dbReference>
<dbReference type="GO" id="GO:0050660">
    <property type="term" value="F:flavin adenine dinucleotide binding"/>
    <property type="evidence" value="ECO:0007669"/>
    <property type="project" value="InterPro"/>
</dbReference>
<dbReference type="Gene3D" id="3.20.20.70">
    <property type="entry name" value="Aldolase class I"/>
    <property type="match status" value="1"/>
</dbReference>
<dbReference type="Pfam" id="PF01207">
    <property type="entry name" value="Dus"/>
    <property type="match status" value="1"/>
</dbReference>
<comment type="cofactor">
    <cofactor evidence="1">
        <name>FMN</name>
        <dbReference type="ChEBI" id="CHEBI:58210"/>
    </cofactor>
</comment>
<dbReference type="InterPro" id="IPR035587">
    <property type="entry name" value="DUS-like_FMN-bd"/>
</dbReference>
<keyword evidence="5" id="KW-0521">NADP</keyword>
<evidence type="ECO:0000256" key="11">
    <source>
        <dbReference type="ARBA" id="ARBA00047652"/>
    </source>
</evidence>
<protein>
    <recommendedName>
        <fullName evidence="9">tRNA-dihydrouridine(16/17) synthase [NAD(P)(+)]</fullName>
        <ecNumber evidence="9">1.3.1.88</ecNumber>
    </recommendedName>
</protein>
<evidence type="ECO:0000259" key="14">
    <source>
        <dbReference type="Pfam" id="PF01207"/>
    </source>
</evidence>
<comment type="catalytic activity">
    <reaction evidence="12">
        <text>5,6-dihydrouridine(16) in tRNA + NAD(+) = uridine(16) in tRNA + NADH + H(+)</text>
        <dbReference type="Rhea" id="RHEA:53380"/>
        <dbReference type="Rhea" id="RHEA-COMP:13543"/>
        <dbReference type="Rhea" id="RHEA-COMP:13544"/>
        <dbReference type="ChEBI" id="CHEBI:15378"/>
        <dbReference type="ChEBI" id="CHEBI:57540"/>
        <dbReference type="ChEBI" id="CHEBI:57945"/>
        <dbReference type="ChEBI" id="CHEBI:65315"/>
        <dbReference type="ChEBI" id="CHEBI:74443"/>
        <dbReference type="EC" id="1.3.1.88"/>
    </reaction>
    <physiologicalReaction direction="right-to-left" evidence="12">
        <dbReference type="Rhea" id="RHEA:53382"/>
    </physiologicalReaction>
</comment>
<keyword evidence="2" id="KW-0285">Flavoprotein</keyword>
<evidence type="ECO:0000256" key="8">
    <source>
        <dbReference type="ARBA" id="ARBA00038313"/>
    </source>
</evidence>
<comment type="catalytic activity">
    <reaction evidence="13">
        <text>5,6-dihydrouridine(17) in tRNA + NADP(+) = uridine(17) in tRNA + NADPH + H(+)</text>
        <dbReference type="Rhea" id="RHEA:53368"/>
        <dbReference type="Rhea" id="RHEA-COMP:13541"/>
        <dbReference type="Rhea" id="RHEA-COMP:13542"/>
        <dbReference type="ChEBI" id="CHEBI:15378"/>
        <dbReference type="ChEBI" id="CHEBI:57783"/>
        <dbReference type="ChEBI" id="CHEBI:58349"/>
        <dbReference type="ChEBI" id="CHEBI:65315"/>
        <dbReference type="ChEBI" id="CHEBI:74443"/>
        <dbReference type="EC" id="1.3.1.88"/>
    </reaction>
    <physiologicalReaction direction="right-to-left" evidence="13">
        <dbReference type="Rhea" id="RHEA:53370"/>
    </physiologicalReaction>
</comment>
<evidence type="ECO:0000256" key="4">
    <source>
        <dbReference type="ARBA" id="ARBA00022694"/>
    </source>
</evidence>
<dbReference type="PaxDb" id="35128-Thaps8501"/>
<reference evidence="15 16" key="1">
    <citation type="journal article" date="2004" name="Science">
        <title>The genome of the diatom Thalassiosira pseudonana: ecology, evolution, and metabolism.</title>
        <authorList>
            <person name="Armbrust E.V."/>
            <person name="Berges J.A."/>
            <person name="Bowler C."/>
            <person name="Green B.R."/>
            <person name="Martinez D."/>
            <person name="Putnam N.H."/>
            <person name="Zhou S."/>
            <person name="Allen A.E."/>
            <person name="Apt K.E."/>
            <person name="Bechner M."/>
            <person name="Brzezinski M.A."/>
            <person name="Chaal B.K."/>
            <person name="Chiovitti A."/>
            <person name="Davis A.K."/>
            <person name="Demarest M.S."/>
            <person name="Detter J.C."/>
            <person name="Glavina T."/>
            <person name="Goodstein D."/>
            <person name="Hadi M.Z."/>
            <person name="Hellsten U."/>
            <person name="Hildebrand M."/>
            <person name="Jenkins B.D."/>
            <person name="Jurka J."/>
            <person name="Kapitonov V.V."/>
            <person name="Kroger N."/>
            <person name="Lau W.W."/>
            <person name="Lane T.W."/>
            <person name="Larimer F.W."/>
            <person name="Lippmeier J.C."/>
            <person name="Lucas S."/>
            <person name="Medina M."/>
            <person name="Montsant A."/>
            <person name="Obornik M."/>
            <person name="Parker M.S."/>
            <person name="Palenik B."/>
            <person name="Pazour G.J."/>
            <person name="Richardson P.M."/>
            <person name="Rynearson T.A."/>
            <person name="Saito M.A."/>
            <person name="Schwartz D.C."/>
            <person name="Thamatrakoln K."/>
            <person name="Valentin K."/>
            <person name="Vardi A."/>
            <person name="Wilkerson F.P."/>
            <person name="Rokhsar D.S."/>
        </authorList>
    </citation>
    <scope>NUCLEOTIDE SEQUENCE [LARGE SCALE GENOMIC DNA]</scope>
    <source>
        <strain evidence="15 16">CCMP1335</strain>
    </source>
</reference>
<dbReference type="CDD" id="cd02801">
    <property type="entry name" value="DUS_like_FMN"/>
    <property type="match status" value="1"/>
</dbReference>
<dbReference type="eggNOG" id="KOG2335">
    <property type="taxonomic scope" value="Eukaryota"/>
</dbReference>
<dbReference type="PANTHER" id="PTHR11082">
    <property type="entry name" value="TRNA-DIHYDROURIDINE SYNTHASE"/>
    <property type="match status" value="1"/>
</dbReference>
<evidence type="ECO:0000313" key="15">
    <source>
        <dbReference type="EMBL" id="EED90075.1"/>
    </source>
</evidence>
<comment type="catalytic activity">
    <reaction evidence="10">
        <text>5,6-dihydrouridine(17) in tRNA + NAD(+) = uridine(17) in tRNA + NADH + H(+)</text>
        <dbReference type="Rhea" id="RHEA:53372"/>
        <dbReference type="Rhea" id="RHEA-COMP:13541"/>
        <dbReference type="Rhea" id="RHEA-COMP:13542"/>
        <dbReference type="ChEBI" id="CHEBI:15378"/>
        <dbReference type="ChEBI" id="CHEBI:57540"/>
        <dbReference type="ChEBI" id="CHEBI:57945"/>
        <dbReference type="ChEBI" id="CHEBI:65315"/>
        <dbReference type="ChEBI" id="CHEBI:74443"/>
        <dbReference type="EC" id="1.3.1.88"/>
    </reaction>
    <physiologicalReaction direction="right-to-left" evidence="10">
        <dbReference type="Rhea" id="RHEA:53374"/>
    </physiologicalReaction>
</comment>
<dbReference type="GeneID" id="7450732"/>
<dbReference type="EMBL" id="CM000646">
    <property type="protein sequence ID" value="EED90075.1"/>
    <property type="molecule type" value="Genomic_DNA"/>
</dbReference>
<keyword evidence="4" id="KW-0819">tRNA processing</keyword>
<keyword evidence="6" id="KW-0560">Oxidoreductase</keyword>
<dbReference type="OMA" id="RWIFRES"/>
<reference evidence="15 16" key="2">
    <citation type="journal article" date="2008" name="Nature">
        <title>The Phaeodactylum genome reveals the evolutionary history of diatom genomes.</title>
        <authorList>
            <person name="Bowler C."/>
            <person name="Allen A.E."/>
            <person name="Badger J.H."/>
            <person name="Grimwood J."/>
            <person name="Jabbari K."/>
            <person name="Kuo A."/>
            <person name="Maheswari U."/>
            <person name="Martens C."/>
            <person name="Maumus F."/>
            <person name="Otillar R.P."/>
            <person name="Rayko E."/>
            <person name="Salamov A."/>
            <person name="Vandepoele K."/>
            <person name="Beszteri B."/>
            <person name="Gruber A."/>
            <person name="Heijde M."/>
            <person name="Katinka M."/>
            <person name="Mock T."/>
            <person name="Valentin K."/>
            <person name="Verret F."/>
            <person name="Berges J.A."/>
            <person name="Brownlee C."/>
            <person name="Cadoret J.P."/>
            <person name="Chiovitti A."/>
            <person name="Choi C.J."/>
            <person name="Coesel S."/>
            <person name="De Martino A."/>
            <person name="Detter J.C."/>
            <person name="Durkin C."/>
            <person name="Falciatore A."/>
            <person name="Fournet J."/>
            <person name="Haruta M."/>
            <person name="Huysman M.J."/>
            <person name="Jenkins B.D."/>
            <person name="Jiroutova K."/>
            <person name="Jorgensen R.E."/>
            <person name="Joubert Y."/>
            <person name="Kaplan A."/>
            <person name="Kroger N."/>
            <person name="Kroth P.G."/>
            <person name="La Roche J."/>
            <person name="Lindquist E."/>
            <person name="Lommer M."/>
            <person name="Martin-Jezequel V."/>
            <person name="Lopez P.J."/>
            <person name="Lucas S."/>
            <person name="Mangogna M."/>
            <person name="McGinnis K."/>
            <person name="Medlin L.K."/>
            <person name="Montsant A."/>
            <person name="Oudot-Le Secq M.P."/>
            <person name="Napoli C."/>
            <person name="Obornik M."/>
            <person name="Parker M.S."/>
            <person name="Petit J.L."/>
            <person name="Porcel B.M."/>
            <person name="Poulsen N."/>
            <person name="Robison M."/>
            <person name="Rychlewski L."/>
            <person name="Rynearson T.A."/>
            <person name="Schmutz J."/>
            <person name="Shapiro H."/>
            <person name="Siaut M."/>
            <person name="Stanley M."/>
            <person name="Sussman M.R."/>
            <person name="Taylor A.R."/>
            <person name="Vardi A."/>
            <person name="von Dassow P."/>
            <person name="Vyverman W."/>
            <person name="Willis A."/>
            <person name="Wyrwicz L.S."/>
            <person name="Rokhsar D.S."/>
            <person name="Weissenbach J."/>
            <person name="Armbrust E.V."/>
            <person name="Green B.R."/>
            <person name="Van de Peer Y."/>
            <person name="Grigoriev I.V."/>
        </authorList>
    </citation>
    <scope>NUCLEOTIDE SEQUENCE [LARGE SCALE GENOMIC DNA]</scope>
    <source>
        <strain evidence="15 16">CCMP1335</strain>
    </source>
</reference>
<dbReference type="Proteomes" id="UP000001449">
    <property type="component" value="Chromosome 10"/>
</dbReference>
<evidence type="ECO:0000256" key="1">
    <source>
        <dbReference type="ARBA" id="ARBA00001917"/>
    </source>
</evidence>
<evidence type="ECO:0000313" key="16">
    <source>
        <dbReference type="Proteomes" id="UP000001449"/>
    </source>
</evidence>
<evidence type="ECO:0000256" key="13">
    <source>
        <dbReference type="ARBA" id="ARBA00049467"/>
    </source>
</evidence>
<keyword evidence="7" id="KW-0520">NAD</keyword>
<proteinExistence type="inferred from homology"/>
<accession>B8C9N7</accession>
<evidence type="ECO:0000256" key="10">
    <source>
        <dbReference type="ARBA" id="ARBA00047287"/>
    </source>
</evidence>
<dbReference type="AlphaFoldDB" id="B8C9N7"/>
<comment type="catalytic activity">
    <reaction evidence="11">
        <text>5,6-dihydrouridine(16) in tRNA + NADP(+) = uridine(16) in tRNA + NADPH + H(+)</text>
        <dbReference type="Rhea" id="RHEA:53376"/>
        <dbReference type="Rhea" id="RHEA-COMP:13543"/>
        <dbReference type="Rhea" id="RHEA-COMP:13544"/>
        <dbReference type="ChEBI" id="CHEBI:15378"/>
        <dbReference type="ChEBI" id="CHEBI:57783"/>
        <dbReference type="ChEBI" id="CHEBI:58349"/>
        <dbReference type="ChEBI" id="CHEBI:65315"/>
        <dbReference type="ChEBI" id="CHEBI:74443"/>
        <dbReference type="EC" id="1.3.1.88"/>
    </reaction>
    <physiologicalReaction direction="right-to-left" evidence="11">
        <dbReference type="Rhea" id="RHEA:53378"/>
    </physiologicalReaction>
</comment>
<organism evidence="15 16">
    <name type="scientific">Thalassiosira pseudonana</name>
    <name type="common">Marine diatom</name>
    <name type="synonym">Cyclotella nana</name>
    <dbReference type="NCBI Taxonomy" id="35128"/>
    <lineage>
        <taxon>Eukaryota</taxon>
        <taxon>Sar</taxon>
        <taxon>Stramenopiles</taxon>
        <taxon>Ochrophyta</taxon>
        <taxon>Bacillariophyta</taxon>
        <taxon>Coscinodiscophyceae</taxon>
        <taxon>Thalassiosirophycidae</taxon>
        <taxon>Thalassiosirales</taxon>
        <taxon>Thalassiosiraceae</taxon>
        <taxon>Thalassiosira</taxon>
    </lineage>
</organism>
<comment type="similarity">
    <text evidence="8">Belongs to the Dus family. Dus1 subfamily.</text>
</comment>
<evidence type="ECO:0000256" key="2">
    <source>
        <dbReference type="ARBA" id="ARBA00022630"/>
    </source>
</evidence>
<evidence type="ECO:0000256" key="3">
    <source>
        <dbReference type="ARBA" id="ARBA00022643"/>
    </source>
</evidence>
<evidence type="ECO:0000256" key="6">
    <source>
        <dbReference type="ARBA" id="ARBA00023002"/>
    </source>
</evidence>
<sequence length="389" mass="43794">MRMLARKHGAILCYSPMLRDRDVIAAHQHWKTLSTEDRLDIWKDVKIDGAGRTNSMNETGYLMLHDTCRDDTCNLVVQLSGSTPNNLHNATTALLEMFTNNNDGTLPVGIDLNLGCPQKCAEDEGFGAFLVERNAEGAVECIASMRLAIVEFCQKNLISSKPMLSAKIRLLDSVEDTIAFARKLRNAGIDYIAIHCRNREAKHDGAADWEAGAKLVSSLSVGDALPVIVNGGISCYTDAEFVTKQTNCHGVMVATGYLQNHRNYAITTEGECNSAVNVASEYLDYAERYPPPSYLYIQKHFRWIFRSVLQPTDDSRFVPNDYSDWRVKLWSFLVRPYIRTIHQFRLFLALYVKLKGEDTIRQLPPSLLHLVEDVTFGSVKKAGRKRLRA</sequence>
<dbReference type="KEGG" id="tps:THAPSDRAFT_8501"/>
<dbReference type="InterPro" id="IPR018517">
    <property type="entry name" value="tRNA_hU_synthase_CS"/>
</dbReference>
<evidence type="ECO:0000256" key="7">
    <source>
        <dbReference type="ARBA" id="ARBA00023027"/>
    </source>
</evidence>
<evidence type="ECO:0000256" key="9">
    <source>
        <dbReference type="ARBA" id="ARBA00038890"/>
    </source>
</evidence>
<dbReference type="EC" id="1.3.1.88" evidence="9"/>
<dbReference type="HOGENOM" id="CLU_710784_0_0_1"/>
<dbReference type="RefSeq" id="XP_002292879.1">
    <property type="nucleotide sequence ID" value="XM_002292843.1"/>
</dbReference>
<dbReference type="PANTHER" id="PTHR11082:SF5">
    <property type="entry name" value="TRNA-DIHYDROURIDINE(16_17) SYNTHASE [NAD(P)(+)]-LIKE"/>
    <property type="match status" value="1"/>
</dbReference>
<dbReference type="SUPFAM" id="SSF51395">
    <property type="entry name" value="FMN-linked oxidoreductases"/>
    <property type="match status" value="1"/>
</dbReference>
<keyword evidence="3" id="KW-0288">FMN</keyword>
<gene>
    <name evidence="15" type="ORF">THAPSDRAFT_8501</name>
</gene>
<dbReference type="PROSITE" id="PS01136">
    <property type="entry name" value="UPF0034"/>
    <property type="match status" value="1"/>
</dbReference>
<keyword evidence="16" id="KW-1185">Reference proteome</keyword>
<dbReference type="InParanoid" id="B8C9N7"/>
<name>B8C9N7_THAPS</name>
<evidence type="ECO:0000256" key="12">
    <source>
        <dbReference type="ARBA" id="ARBA00048934"/>
    </source>
</evidence>
<evidence type="ECO:0000256" key="5">
    <source>
        <dbReference type="ARBA" id="ARBA00022857"/>
    </source>
</evidence>